<dbReference type="Proteomes" id="UP000198512">
    <property type="component" value="Unassembled WGS sequence"/>
</dbReference>
<feature type="region of interest" description="Disordered" evidence="1">
    <location>
        <begin position="99"/>
        <end position="122"/>
    </location>
</feature>
<dbReference type="RefSeq" id="WP_069520158.1">
    <property type="nucleotide sequence ID" value="NZ_FOFP01000022.1"/>
</dbReference>
<dbReference type="Pfam" id="PF11127">
    <property type="entry name" value="YgaP-like_TM"/>
    <property type="match status" value="1"/>
</dbReference>
<accession>A0ABY1BPI4</accession>
<evidence type="ECO:0000259" key="2">
    <source>
        <dbReference type="Pfam" id="PF11127"/>
    </source>
</evidence>
<sequence>MIETPPRIDPDAPFNAHNVQGWERTLSVGLGLALMGVGLARGGLFGLCKTTIGGAMLARGLSGHCSVKSLLNDPQAEMHYLKDELQAAKDKLAGLLESAKPGAARPAPASVSDLNGSSTGLG</sequence>
<feature type="compositionally biased region" description="Polar residues" evidence="1">
    <location>
        <begin position="112"/>
        <end position="122"/>
    </location>
</feature>
<comment type="caution">
    <text evidence="3">The sequence shown here is derived from an EMBL/GenBank/DDBJ whole genome shotgun (WGS) entry which is preliminary data.</text>
</comment>
<proteinExistence type="predicted"/>
<evidence type="ECO:0000313" key="3">
    <source>
        <dbReference type="EMBL" id="SER31536.1"/>
    </source>
</evidence>
<organism evidence="3 4">
    <name type="scientific">Pseudomonas cuatrocienegasensis</name>
    <dbReference type="NCBI Taxonomy" id="543360"/>
    <lineage>
        <taxon>Bacteria</taxon>
        <taxon>Pseudomonadati</taxon>
        <taxon>Pseudomonadota</taxon>
        <taxon>Gammaproteobacteria</taxon>
        <taxon>Pseudomonadales</taxon>
        <taxon>Pseudomonadaceae</taxon>
        <taxon>Pseudomonas</taxon>
    </lineage>
</organism>
<evidence type="ECO:0000256" key="1">
    <source>
        <dbReference type="SAM" id="MobiDB-lite"/>
    </source>
</evidence>
<protein>
    <recommendedName>
        <fullName evidence="2">Inner membrane protein YgaP-like transmembrane domain-containing protein</fullName>
    </recommendedName>
</protein>
<keyword evidence="4" id="KW-1185">Reference proteome</keyword>
<evidence type="ECO:0000313" key="4">
    <source>
        <dbReference type="Proteomes" id="UP000198512"/>
    </source>
</evidence>
<dbReference type="EMBL" id="FOFP01000022">
    <property type="protein sequence ID" value="SER31536.1"/>
    <property type="molecule type" value="Genomic_DNA"/>
</dbReference>
<dbReference type="InterPro" id="IPR021309">
    <property type="entry name" value="YgaP-like_TM"/>
</dbReference>
<reference evidence="3 4" key="1">
    <citation type="submission" date="2016-10" db="EMBL/GenBank/DDBJ databases">
        <authorList>
            <person name="Varghese N."/>
            <person name="Submissions S."/>
        </authorList>
    </citation>
    <scope>NUCLEOTIDE SEQUENCE [LARGE SCALE GENOMIC DNA]</scope>
    <source>
        <strain evidence="3 4">CIP 109853</strain>
    </source>
</reference>
<gene>
    <name evidence="3" type="ORF">SAMN05216600_12227</name>
</gene>
<feature type="domain" description="Inner membrane protein YgaP-like transmembrane" evidence="2">
    <location>
        <begin position="17"/>
        <end position="71"/>
    </location>
</feature>
<name>A0ABY1BPI4_9PSED</name>